<dbReference type="Pfam" id="PF06114">
    <property type="entry name" value="Peptidase_M78"/>
    <property type="match status" value="1"/>
</dbReference>
<evidence type="ECO:0000259" key="2">
    <source>
        <dbReference type="PROSITE" id="PS50943"/>
    </source>
</evidence>
<protein>
    <recommendedName>
        <fullName evidence="2">HTH cro/C1-type domain-containing protein</fullName>
    </recommendedName>
</protein>
<dbReference type="SMART" id="SM00530">
    <property type="entry name" value="HTH_XRE"/>
    <property type="match status" value="1"/>
</dbReference>
<dbReference type="Proteomes" id="UP000007969">
    <property type="component" value="Chromosome"/>
</dbReference>
<dbReference type="HOGENOM" id="CLU_053651_1_1_9"/>
<dbReference type="InterPro" id="IPR010982">
    <property type="entry name" value="Lambda_DNA-bd_dom_sf"/>
</dbReference>
<dbReference type="Pfam" id="PF01381">
    <property type="entry name" value="HTH_3"/>
    <property type="match status" value="1"/>
</dbReference>
<dbReference type="GO" id="GO:0003677">
    <property type="term" value="F:DNA binding"/>
    <property type="evidence" value="ECO:0007669"/>
    <property type="project" value="InterPro"/>
</dbReference>
<evidence type="ECO:0000313" key="3">
    <source>
        <dbReference type="EMBL" id="BAH06744.1"/>
    </source>
</evidence>
<dbReference type="PROSITE" id="PS50943">
    <property type="entry name" value="HTH_CROC1"/>
    <property type="match status" value="1"/>
</dbReference>
<evidence type="ECO:0000256" key="1">
    <source>
        <dbReference type="ARBA" id="ARBA00007227"/>
    </source>
</evidence>
<reference evidence="4" key="1">
    <citation type="submission" date="2005-09" db="EMBL/GenBank/DDBJ databases">
        <title>Complete genome sequence of Clostridium kluyveri and comparative genomics of Clostridia species.</title>
        <authorList>
            <person name="Inui M."/>
            <person name="Nonaka H."/>
            <person name="Shinoda Y."/>
            <person name="Ikenaga Y."/>
            <person name="Abe M."/>
            <person name="Naito K."/>
            <person name="Vertes A.A."/>
            <person name="Yukawa H."/>
        </authorList>
    </citation>
    <scope>NUCLEOTIDE SEQUENCE [LARGE SCALE GENOMIC DNA]</scope>
    <source>
        <strain evidence="4">NBRC 12016</strain>
    </source>
</reference>
<gene>
    <name evidence="3" type="ordered locus">CKR_1693</name>
</gene>
<dbReference type="PANTHER" id="PTHR43236">
    <property type="entry name" value="ANTITOXIN HIGA1"/>
    <property type="match status" value="1"/>
</dbReference>
<feature type="domain" description="HTH cro/C1-type" evidence="2">
    <location>
        <begin position="16"/>
        <end position="70"/>
    </location>
</feature>
<dbReference type="SUPFAM" id="SSF47413">
    <property type="entry name" value="lambda repressor-like DNA-binding domains"/>
    <property type="match status" value="1"/>
</dbReference>
<dbReference type="InterPro" id="IPR052345">
    <property type="entry name" value="Rad_response_metalloprotease"/>
</dbReference>
<dbReference type="CDD" id="cd00093">
    <property type="entry name" value="HTH_XRE"/>
    <property type="match status" value="1"/>
</dbReference>
<dbReference type="Gene3D" id="1.10.260.40">
    <property type="entry name" value="lambda repressor-like DNA-binding domains"/>
    <property type="match status" value="1"/>
</dbReference>
<dbReference type="InterPro" id="IPR010359">
    <property type="entry name" value="IrrE_HExxH"/>
</dbReference>
<dbReference type="Gene3D" id="1.10.10.2910">
    <property type="match status" value="1"/>
</dbReference>
<dbReference type="AlphaFoldDB" id="B9E2L9"/>
<accession>B9E2L9</accession>
<dbReference type="KEGG" id="ckr:CKR_1693"/>
<dbReference type="PANTHER" id="PTHR43236:SF1">
    <property type="entry name" value="BLL7220 PROTEIN"/>
    <property type="match status" value="1"/>
</dbReference>
<comment type="similarity">
    <text evidence="1">Belongs to the short-chain fatty acyl-CoA assimilation regulator (ScfR) family.</text>
</comment>
<evidence type="ECO:0000313" key="4">
    <source>
        <dbReference type="Proteomes" id="UP000007969"/>
    </source>
</evidence>
<proteinExistence type="inferred from homology"/>
<dbReference type="InterPro" id="IPR001387">
    <property type="entry name" value="Cro/C1-type_HTH"/>
</dbReference>
<sequence length="384" mass="45100">MIRMVKNNFDIVPARIKEARESRGLSMSELSELIEVTSQAISQYEKGIMNPSVFVLKKMSNALNFPIQFFYKSENERTCENSAIFFRAMKSTPKKIKNAYSYYIKWADDIYKYLNKYINFYDVNLPDISNYTYKEPIDNKTIEEIALYVRKYWNLGDNPIHNMVDLLETNGIIICRIKFKNKKIDAFSQWNNGKGYIFLGSEKGSAVRSRFDAAHELGHLLLHPTLKINDVYKKDVLNRIEAEANYFAGAFLMPITSFPTEIIHNSVDYLLMLKEKWKVSVNAMIMRSKQLNLFTDNQISYLQRQMTLKQMWKHEPLDDILQPEEPSIFKEAFELLFDNKILHPEQTIQDICLNKEDIQSICCLPDEIFKMKPKQKKLELKIIK</sequence>
<name>B9E2L9_CLOK1</name>
<dbReference type="EMBL" id="AP009049">
    <property type="protein sequence ID" value="BAH06744.1"/>
    <property type="molecule type" value="Genomic_DNA"/>
</dbReference>
<organism evidence="3 4">
    <name type="scientific">Clostridium kluyveri (strain NBRC 12016)</name>
    <dbReference type="NCBI Taxonomy" id="583346"/>
    <lineage>
        <taxon>Bacteria</taxon>
        <taxon>Bacillati</taxon>
        <taxon>Bacillota</taxon>
        <taxon>Clostridia</taxon>
        <taxon>Eubacteriales</taxon>
        <taxon>Clostridiaceae</taxon>
        <taxon>Clostridium</taxon>
    </lineage>
</organism>